<sequence>MQQSHPDVELIFLDCLSQFHACIELSKAAQTYMPRNPEARHATAQSRRKTPTVSILDAHGRYAVAAAAYIVTPKGKRHLAQAFAELPEIHDVAIDHIFTRMIQSQSLVAKLFLPYLATPIHTFDSTIAEGVDGRWNEPPEIAAAYPALRRLLFAGDCHIEELRTLIAPLLEKFGPTPEHLLVMEIDEALQNWRQRRSSSTPP</sequence>
<dbReference type="Proteomes" id="UP000261948">
    <property type="component" value="Unassembled WGS sequence"/>
</dbReference>
<name>A0A373F838_COMTE</name>
<organism evidence="1 2">
    <name type="scientific">Comamonas testosteroni</name>
    <name type="common">Pseudomonas testosteroni</name>
    <dbReference type="NCBI Taxonomy" id="285"/>
    <lineage>
        <taxon>Bacteria</taxon>
        <taxon>Pseudomonadati</taxon>
        <taxon>Pseudomonadota</taxon>
        <taxon>Betaproteobacteria</taxon>
        <taxon>Burkholderiales</taxon>
        <taxon>Comamonadaceae</taxon>
        <taxon>Comamonas</taxon>
    </lineage>
</organism>
<accession>A0A373F838</accession>
<keyword evidence="2" id="KW-1185">Reference proteome</keyword>
<dbReference type="EMBL" id="QURR01000048">
    <property type="protein sequence ID" value="RGE39609.1"/>
    <property type="molecule type" value="Genomic_DNA"/>
</dbReference>
<proteinExistence type="predicted"/>
<gene>
    <name evidence="1" type="ORF">DZC30_21650</name>
</gene>
<evidence type="ECO:0000313" key="2">
    <source>
        <dbReference type="Proteomes" id="UP000261948"/>
    </source>
</evidence>
<dbReference type="AlphaFoldDB" id="A0A373F838"/>
<comment type="caution">
    <text evidence="1">The sequence shown here is derived from an EMBL/GenBank/DDBJ whole genome shotgun (WGS) entry which is preliminary data.</text>
</comment>
<reference evidence="1 2" key="1">
    <citation type="submission" date="2018-08" db="EMBL/GenBank/DDBJ databases">
        <title>Comamonas testosteroni strain SWCO2.</title>
        <authorList>
            <person name="Jiang N."/>
            <person name="Zhang X.Z."/>
        </authorList>
    </citation>
    <scope>NUCLEOTIDE SEQUENCE [LARGE SCALE GENOMIC DNA]</scope>
    <source>
        <strain evidence="1 2">SWCO2</strain>
    </source>
</reference>
<evidence type="ECO:0000313" key="1">
    <source>
        <dbReference type="EMBL" id="RGE39609.1"/>
    </source>
</evidence>
<protein>
    <submittedName>
        <fullName evidence="1">Uncharacterized protein</fullName>
    </submittedName>
</protein>